<evidence type="ECO:0000256" key="1">
    <source>
        <dbReference type="SAM" id="MobiDB-lite"/>
    </source>
</evidence>
<keyword evidence="3" id="KW-1185">Reference proteome</keyword>
<reference evidence="2" key="1">
    <citation type="journal article" date="2022" name="Int. J. Mol. Sci.">
        <title>Draft Genome of Tanacetum Coccineum: Genomic Comparison of Closely Related Tanacetum-Family Plants.</title>
        <authorList>
            <person name="Yamashiro T."/>
            <person name="Shiraishi A."/>
            <person name="Nakayama K."/>
            <person name="Satake H."/>
        </authorList>
    </citation>
    <scope>NUCLEOTIDE SEQUENCE</scope>
</reference>
<name>A0ABQ5GXA4_9ASTR</name>
<evidence type="ECO:0000313" key="2">
    <source>
        <dbReference type="EMBL" id="GJT79740.1"/>
    </source>
</evidence>
<organism evidence="2 3">
    <name type="scientific">Tanacetum coccineum</name>
    <dbReference type="NCBI Taxonomy" id="301880"/>
    <lineage>
        <taxon>Eukaryota</taxon>
        <taxon>Viridiplantae</taxon>
        <taxon>Streptophyta</taxon>
        <taxon>Embryophyta</taxon>
        <taxon>Tracheophyta</taxon>
        <taxon>Spermatophyta</taxon>
        <taxon>Magnoliopsida</taxon>
        <taxon>eudicotyledons</taxon>
        <taxon>Gunneridae</taxon>
        <taxon>Pentapetalae</taxon>
        <taxon>asterids</taxon>
        <taxon>campanulids</taxon>
        <taxon>Asterales</taxon>
        <taxon>Asteraceae</taxon>
        <taxon>Asteroideae</taxon>
        <taxon>Anthemideae</taxon>
        <taxon>Anthemidinae</taxon>
        <taxon>Tanacetum</taxon>
    </lineage>
</organism>
<accession>A0ABQ5GXA4</accession>
<evidence type="ECO:0000313" key="3">
    <source>
        <dbReference type="Proteomes" id="UP001151760"/>
    </source>
</evidence>
<dbReference type="EMBL" id="BQNB010018927">
    <property type="protein sequence ID" value="GJT79740.1"/>
    <property type="molecule type" value="Genomic_DNA"/>
</dbReference>
<comment type="caution">
    <text evidence="2">The sequence shown here is derived from an EMBL/GenBank/DDBJ whole genome shotgun (WGS) entry which is preliminary data.</text>
</comment>
<gene>
    <name evidence="2" type="ORF">Tco_1054082</name>
</gene>
<evidence type="ECO:0008006" key="4">
    <source>
        <dbReference type="Google" id="ProtNLM"/>
    </source>
</evidence>
<reference evidence="2" key="2">
    <citation type="submission" date="2022-01" db="EMBL/GenBank/DDBJ databases">
        <authorList>
            <person name="Yamashiro T."/>
            <person name="Shiraishi A."/>
            <person name="Satake H."/>
            <person name="Nakayama K."/>
        </authorList>
    </citation>
    <scope>NUCLEOTIDE SEQUENCE</scope>
</reference>
<dbReference type="PANTHER" id="PTHR46890:SF48">
    <property type="entry name" value="RNA-DIRECTED DNA POLYMERASE"/>
    <property type="match status" value="1"/>
</dbReference>
<proteinExistence type="predicted"/>
<feature type="compositionally biased region" description="Polar residues" evidence="1">
    <location>
        <begin position="148"/>
        <end position="160"/>
    </location>
</feature>
<dbReference type="Proteomes" id="UP001151760">
    <property type="component" value="Unassembled WGS sequence"/>
</dbReference>
<sequence>MEEASNMIVDVTDKEIKASMFDIDNKKALGPDGFSSCFFKKAWEFIRQDVCNAIKEFSIMENYLVKIKDGLTKIVSCNHSAFVPGRHIQDNILITQELLRGYNRRQRAKRDWKQFESLNEEAAVTEVQDYALWEVIEKGNSFKHVPRTTANADGTSTSTIPGPVTTEEKAEKMI</sequence>
<dbReference type="PROSITE" id="PS50096">
    <property type="entry name" value="IQ"/>
    <property type="match status" value="1"/>
</dbReference>
<feature type="region of interest" description="Disordered" evidence="1">
    <location>
        <begin position="147"/>
        <end position="174"/>
    </location>
</feature>
<protein>
    <recommendedName>
        <fullName evidence="4">Reverse transcriptase domain-containing protein</fullName>
    </recommendedName>
</protein>
<dbReference type="PANTHER" id="PTHR46890">
    <property type="entry name" value="NON-LTR RETROLELEMENT REVERSE TRANSCRIPTASE-LIKE PROTEIN-RELATED"/>
    <property type="match status" value="1"/>
</dbReference>
<dbReference type="InterPro" id="IPR052343">
    <property type="entry name" value="Retrotransposon-Effector_Assoc"/>
</dbReference>